<protein>
    <recommendedName>
        <fullName evidence="4">N-acetyltransferase domain-containing protein</fullName>
    </recommendedName>
</protein>
<name>A6TVV1_ALKMQ</name>
<keyword evidence="1" id="KW-1133">Transmembrane helix</keyword>
<dbReference type="SUPFAM" id="SSF55729">
    <property type="entry name" value="Acyl-CoA N-acyltransferases (Nat)"/>
    <property type="match status" value="1"/>
</dbReference>
<evidence type="ECO:0000256" key="1">
    <source>
        <dbReference type="SAM" id="Phobius"/>
    </source>
</evidence>
<dbReference type="AlphaFoldDB" id="A6TVV1"/>
<dbReference type="eggNOG" id="COG1246">
    <property type="taxonomic scope" value="Bacteria"/>
</dbReference>
<dbReference type="OrthoDB" id="677174at2"/>
<dbReference type="RefSeq" id="WP_012065267.1">
    <property type="nucleotide sequence ID" value="NC_009633.1"/>
</dbReference>
<dbReference type="Proteomes" id="UP000001572">
    <property type="component" value="Chromosome"/>
</dbReference>
<reference evidence="3" key="1">
    <citation type="journal article" date="2016" name="Genome Announc.">
        <title>Complete genome sequence of Alkaliphilus metalliredigens strain QYMF, an alkaliphilic and metal-reducing bacterium isolated from borax-contaminated leachate ponds.</title>
        <authorList>
            <person name="Hwang C."/>
            <person name="Copeland A."/>
            <person name="Lucas S."/>
            <person name="Lapidus A."/>
            <person name="Barry K."/>
            <person name="Detter J.C."/>
            <person name="Glavina Del Rio T."/>
            <person name="Hammon N."/>
            <person name="Israni S."/>
            <person name="Dalin E."/>
            <person name="Tice H."/>
            <person name="Pitluck S."/>
            <person name="Chertkov O."/>
            <person name="Brettin T."/>
            <person name="Bruce D."/>
            <person name="Han C."/>
            <person name="Schmutz J."/>
            <person name="Larimer F."/>
            <person name="Land M.L."/>
            <person name="Hauser L."/>
            <person name="Kyrpides N."/>
            <person name="Mikhailova N."/>
            <person name="Ye Q."/>
            <person name="Zhou J."/>
            <person name="Richardson P."/>
            <person name="Fields M.W."/>
        </authorList>
    </citation>
    <scope>NUCLEOTIDE SEQUENCE [LARGE SCALE GENOMIC DNA]</scope>
    <source>
        <strain evidence="3">QYMF</strain>
    </source>
</reference>
<evidence type="ECO:0008006" key="4">
    <source>
        <dbReference type="Google" id="ProtNLM"/>
    </source>
</evidence>
<organism evidence="2 3">
    <name type="scientific">Alkaliphilus metalliredigens (strain QYMF)</name>
    <dbReference type="NCBI Taxonomy" id="293826"/>
    <lineage>
        <taxon>Bacteria</taxon>
        <taxon>Bacillati</taxon>
        <taxon>Bacillota</taxon>
        <taxon>Clostridia</taxon>
        <taxon>Peptostreptococcales</taxon>
        <taxon>Natronincolaceae</taxon>
        <taxon>Alkaliphilus</taxon>
    </lineage>
</organism>
<evidence type="ECO:0000313" key="3">
    <source>
        <dbReference type="Proteomes" id="UP000001572"/>
    </source>
</evidence>
<keyword evidence="3" id="KW-1185">Reference proteome</keyword>
<sequence length="214" mass="24675">MNTINWVEWIGYIASTLILISLLMTSIVKLRLINLVGALIFAIYGFLIGAIPVAIANIAIIIINIYYLTKLYAPGSTTEFFKVLAIDNNSPYFKYFLDFYETDILSYFPNHSMQFTHDMIGFYVLRDLVPAGIFIGSRYDENTLLVELDFAIPEYRDLKIGKYLYEEHANYFLDLGYTRLISHVASEKHTSYLHKMGFMQSTEGDETIFVKHLL</sequence>
<keyword evidence="1" id="KW-0812">Transmembrane</keyword>
<evidence type="ECO:0000313" key="2">
    <source>
        <dbReference type="EMBL" id="ABR50319.1"/>
    </source>
</evidence>
<dbReference type="HOGENOM" id="CLU_111897_0_0_9"/>
<dbReference type="EMBL" id="CP000724">
    <property type="protein sequence ID" value="ABR50319.1"/>
    <property type="molecule type" value="Genomic_DNA"/>
</dbReference>
<feature type="transmembrane region" description="Helical" evidence="1">
    <location>
        <begin position="6"/>
        <end position="28"/>
    </location>
</feature>
<accession>A6TVV1</accession>
<dbReference type="KEGG" id="amt:Amet_4239"/>
<dbReference type="STRING" id="293826.Amet_4239"/>
<dbReference type="InterPro" id="IPR016181">
    <property type="entry name" value="Acyl_CoA_acyltransferase"/>
</dbReference>
<gene>
    <name evidence="2" type="ordered locus">Amet_4239</name>
</gene>
<feature type="transmembrane region" description="Helical" evidence="1">
    <location>
        <begin position="35"/>
        <end position="68"/>
    </location>
</feature>
<proteinExistence type="predicted"/>
<keyword evidence="1" id="KW-0472">Membrane</keyword>